<reference evidence="24" key="3">
    <citation type="submission" date="2025-09" db="UniProtKB">
        <authorList>
            <consortium name="Ensembl"/>
        </authorList>
    </citation>
    <scope>IDENTIFICATION</scope>
</reference>
<keyword evidence="13" id="KW-1015">Disulfide bond</keyword>
<dbReference type="GO" id="GO:0019871">
    <property type="term" value="F:sodium channel inhibitor activity"/>
    <property type="evidence" value="ECO:0007669"/>
    <property type="project" value="TreeGrafter"/>
</dbReference>
<evidence type="ECO:0000256" key="3">
    <source>
        <dbReference type="ARBA" id="ARBA00022448"/>
    </source>
</evidence>
<evidence type="ECO:0000256" key="8">
    <source>
        <dbReference type="ARBA" id="ARBA00022882"/>
    </source>
</evidence>
<keyword evidence="7 22" id="KW-0732">Signal</keyword>
<dbReference type="InterPro" id="IPR007110">
    <property type="entry name" value="Ig-like_dom"/>
</dbReference>
<evidence type="ECO:0000256" key="16">
    <source>
        <dbReference type="ARBA" id="ARBA00023303"/>
    </source>
</evidence>
<evidence type="ECO:0000259" key="23">
    <source>
        <dbReference type="PROSITE" id="PS50835"/>
    </source>
</evidence>
<evidence type="ECO:0000256" key="22">
    <source>
        <dbReference type="SAM" id="SignalP"/>
    </source>
</evidence>
<dbReference type="PROSITE" id="PS50835">
    <property type="entry name" value="IG_LIKE"/>
    <property type="match status" value="1"/>
</dbReference>
<feature type="transmembrane region" description="Helical" evidence="21">
    <location>
        <begin position="166"/>
        <end position="187"/>
    </location>
</feature>
<feature type="domain" description="Ig-like" evidence="23">
    <location>
        <begin position="24"/>
        <end position="144"/>
    </location>
</feature>
<dbReference type="InterPro" id="IPR036179">
    <property type="entry name" value="Ig-like_dom_sf"/>
</dbReference>
<accession>A0AAQ4S902</accession>
<dbReference type="Pfam" id="PF07686">
    <property type="entry name" value="V-set"/>
    <property type="match status" value="1"/>
</dbReference>
<keyword evidence="9 21" id="KW-1133">Transmembrane helix</keyword>
<comment type="subcellular location">
    <subcellularLocation>
        <location evidence="1">Cell membrane</location>
        <topology evidence="1">Single-pass type I membrane protein</topology>
    </subcellularLocation>
</comment>
<evidence type="ECO:0000256" key="10">
    <source>
        <dbReference type="ARBA" id="ARBA00023053"/>
    </source>
</evidence>
<dbReference type="GO" id="GO:0005272">
    <property type="term" value="F:sodium channel activity"/>
    <property type="evidence" value="ECO:0007669"/>
    <property type="project" value="UniProtKB-KW"/>
</dbReference>
<evidence type="ECO:0000256" key="12">
    <source>
        <dbReference type="ARBA" id="ARBA00023136"/>
    </source>
</evidence>
<reference evidence="24" key="2">
    <citation type="submission" date="2025-08" db="UniProtKB">
        <authorList>
            <consortium name="Ensembl"/>
        </authorList>
    </citation>
    <scope>IDENTIFICATION</scope>
</reference>
<dbReference type="FunFam" id="2.60.40.10:FF:000375">
    <property type="entry name" value="Sodium channel beta 1 subunit"/>
    <property type="match status" value="1"/>
</dbReference>
<dbReference type="SMART" id="SM00406">
    <property type="entry name" value="IGv"/>
    <property type="match status" value="1"/>
</dbReference>
<evidence type="ECO:0000256" key="11">
    <source>
        <dbReference type="ARBA" id="ARBA00023065"/>
    </source>
</evidence>
<keyword evidence="14" id="KW-0325">Glycoprotein</keyword>
<evidence type="ECO:0000313" key="25">
    <source>
        <dbReference type="Proteomes" id="UP000007635"/>
    </source>
</evidence>
<comment type="subunit">
    <text evidence="19">A voltage-gated sodium (Nav) channel consists of an ion-conducting pore-forming alpha subunit functional on its own that is regulated by one or more beta subunits. Forms homodimers and homotrimers. SCN3B is non-covalently associated with alpha subunits and induces the formation of alpha subunit oligomers, including trimers. Interacts with SCN5A/Nav1.5; regulatory subunit of SCN5A/Nav1.5. Interacts with SCN7A/Nav2.1; probable regulatory subunit of SCN7A/Nav2.1. Interacts with SCN10A; regulatory subunit of SCN10A/Nav1.8. Interacts with NFASC; probably involved in targeting the sodium channels to the nodes of Ranvier.</text>
</comment>
<keyword evidence="25" id="KW-1185">Reference proteome</keyword>
<keyword evidence="12 21" id="KW-0472">Membrane</keyword>
<evidence type="ECO:0000256" key="1">
    <source>
        <dbReference type="ARBA" id="ARBA00004251"/>
    </source>
</evidence>
<evidence type="ECO:0000256" key="6">
    <source>
        <dbReference type="ARBA" id="ARBA00022692"/>
    </source>
</evidence>
<evidence type="ECO:0000256" key="21">
    <source>
        <dbReference type="SAM" id="Phobius"/>
    </source>
</evidence>
<dbReference type="SMART" id="SM00409">
    <property type="entry name" value="IG"/>
    <property type="match status" value="1"/>
</dbReference>
<reference evidence="24 25" key="1">
    <citation type="journal article" date="2021" name="G3 (Bethesda)">
        <title>Improved contiguity of the threespine stickleback genome using long-read sequencing.</title>
        <authorList>
            <person name="Nath S."/>
            <person name="Shaw D.E."/>
            <person name="White M.A."/>
        </authorList>
    </citation>
    <scope>NUCLEOTIDE SEQUENCE [LARGE SCALE GENOMIC DNA]</scope>
    <source>
        <strain evidence="24 25">Lake Benthic</strain>
    </source>
</reference>
<dbReference type="GO" id="GO:0044325">
    <property type="term" value="F:transmembrane transporter binding"/>
    <property type="evidence" value="ECO:0007669"/>
    <property type="project" value="TreeGrafter"/>
</dbReference>
<keyword evidence="3" id="KW-0813">Transport</keyword>
<proteinExistence type="inferred from homology"/>
<dbReference type="InterPro" id="IPR013783">
    <property type="entry name" value="Ig-like_fold"/>
</dbReference>
<keyword evidence="8" id="KW-0851">Voltage-gated channel</keyword>
<evidence type="ECO:0000256" key="17">
    <source>
        <dbReference type="ARBA" id="ARBA00023319"/>
    </source>
</evidence>
<dbReference type="GeneTree" id="ENSGT00390000018560"/>
<evidence type="ECO:0000256" key="14">
    <source>
        <dbReference type="ARBA" id="ARBA00023180"/>
    </source>
</evidence>
<evidence type="ECO:0000256" key="15">
    <source>
        <dbReference type="ARBA" id="ARBA00023201"/>
    </source>
</evidence>
<keyword evidence="15" id="KW-0739">Sodium transport</keyword>
<dbReference type="PANTHER" id="PTHR10546:SF1">
    <property type="entry name" value="SODIUM CHANNEL SUBUNIT BETA-3"/>
    <property type="match status" value="1"/>
</dbReference>
<feature type="compositionally biased region" description="Basic and acidic residues" evidence="20">
    <location>
        <begin position="202"/>
        <end position="228"/>
    </location>
</feature>
<evidence type="ECO:0000256" key="19">
    <source>
        <dbReference type="ARBA" id="ARBA00049669"/>
    </source>
</evidence>
<evidence type="ECO:0000256" key="7">
    <source>
        <dbReference type="ARBA" id="ARBA00022729"/>
    </source>
</evidence>
<organism evidence="24 25">
    <name type="scientific">Gasterosteus aculeatus aculeatus</name>
    <name type="common">three-spined stickleback</name>
    <dbReference type="NCBI Taxonomy" id="481459"/>
    <lineage>
        <taxon>Eukaryota</taxon>
        <taxon>Metazoa</taxon>
        <taxon>Chordata</taxon>
        <taxon>Craniata</taxon>
        <taxon>Vertebrata</taxon>
        <taxon>Euteleostomi</taxon>
        <taxon>Actinopterygii</taxon>
        <taxon>Neopterygii</taxon>
        <taxon>Teleostei</taxon>
        <taxon>Neoteleostei</taxon>
        <taxon>Acanthomorphata</taxon>
        <taxon>Eupercaria</taxon>
        <taxon>Perciformes</taxon>
        <taxon>Cottioidei</taxon>
        <taxon>Gasterosteales</taxon>
        <taxon>Gasterosteidae</taxon>
        <taxon>Gasterosteus</taxon>
    </lineage>
</organism>
<evidence type="ECO:0000256" key="13">
    <source>
        <dbReference type="ARBA" id="ARBA00023157"/>
    </source>
</evidence>
<keyword evidence="10" id="KW-0915">Sodium</keyword>
<keyword evidence="16" id="KW-0407">Ion channel</keyword>
<feature type="signal peptide" evidence="22">
    <location>
        <begin position="1"/>
        <end position="24"/>
    </location>
</feature>
<keyword evidence="4" id="KW-0894">Sodium channel</keyword>
<evidence type="ECO:0000256" key="9">
    <source>
        <dbReference type="ARBA" id="ARBA00022989"/>
    </source>
</evidence>
<keyword evidence="11" id="KW-0406">Ion transport</keyword>
<evidence type="ECO:0000313" key="24">
    <source>
        <dbReference type="Ensembl" id="ENSGACP00000071627.1"/>
    </source>
</evidence>
<dbReference type="InterPro" id="IPR003599">
    <property type="entry name" value="Ig_sub"/>
</dbReference>
<dbReference type="SUPFAM" id="SSF48726">
    <property type="entry name" value="Immunoglobulin"/>
    <property type="match status" value="1"/>
</dbReference>
<comment type="similarity">
    <text evidence="2">Belongs to the sodium channel auxiliary subunit SCN3B (TC 8.A.17) family.</text>
</comment>
<dbReference type="Proteomes" id="UP000007635">
    <property type="component" value="Chromosome I"/>
</dbReference>
<dbReference type="PANTHER" id="PTHR10546">
    <property type="entry name" value="SODIUM CHANNEL SUBUNIT BETA-1 AND 3"/>
    <property type="match status" value="1"/>
</dbReference>
<protein>
    <recommendedName>
        <fullName evidence="18">Sodium channel regulatory subunit beta-3</fullName>
    </recommendedName>
</protein>
<name>A0AAQ4S902_GASAC</name>
<keyword evidence="6 21" id="KW-0812">Transmembrane</keyword>
<keyword evidence="5" id="KW-1003">Cell membrane</keyword>
<keyword evidence="17" id="KW-0393">Immunoglobulin domain</keyword>
<feature type="chain" id="PRO_5042983931" description="Sodium channel regulatory subunit beta-3" evidence="22">
    <location>
        <begin position="25"/>
        <end position="241"/>
    </location>
</feature>
<dbReference type="AlphaFoldDB" id="A0AAQ4S902"/>
<dbReference type="GO" id="GO:0086005">
    <property type="term" value="P:ventricular cardiac muscle cell action potential"/>
    <property type="evidence" value="ECO:0007669"/>
    <property type="project" value="TreeGrafter"/>
</dbReference>
<dbReference type="InterPro" id="IPR013106">
    <property type="entry name" value="Ig_V-set"/>
</dbReference>
<dbReference type="GO" id="GO:0086091">
    <property type="term" value="P:regulation of heart rate by cardiac conduction"/>
    <property type="evidence" value="ECO:0007669"/>
    <property type="project" value="TreeGrafter"/>
</dbReference>
<dbReference type="InterPro" id="IPR027098">
    <property type="entry name" value="Na_channel_b1/b3"/>
</dbReference>
<dbReference type="GO" id="GO:0001518">
    <property type="term" value="C:voltage-gated sodium channel complex"/>
    <property type="evidence" value="ECO:0007669"/>
    <property type="project" value="InterPro"/>
</dbReference>
<evidence type="ECO:0000256" key="2">
    <source>
        <dbReference type="ARBA" id="ARBA00010404"/>
    </source>
</evidence>
<evidence type="ECO:0000256" key="18">
    <source>
        <dbReference type="ARBA" id="ARBA00044530"/>
    </source>
</evidence>
<dbReference type="Ensembl" id="ENSGACT00000085157.1">
    <property type="protein sequence ID" value="ENSGACP00000071627.1"/>
    <property type="gene ID" value="ENSGACG00000009125.2"/>
</dbReference>
<dbReference type="Gene3D" id="2.60.40.10">
    <property type="entry name" value="Immunoglobulins"/>
    <property type="match status" value="1"/>
</dbReference>
<evidence type="ECO:0000256" key="20">
    <source>
        <dbReference type="SAM" id="MobiDB-lite"/>
    </source>
</evidence>
<sequence>MVTPTRVPLQTLVLLCFVVHPSRPVCVDIPSETDAVLGKSMKLTCISCIKRDEIKSKTHVDWYYMPNKEKDAPPNKTHIYKYDVDSPVESDGPFKGRLEWNGSQDLQDVSIRIINVTYGDRGIYECVVHRQFEFDSFKPSVSLTKEIKLTVKAKATGDAAALYSEIMMYVLLVCLTFWLLVEMVYCYRKISKSDEQALDTANRSEREIMEANSDKKRPGEEPDRQTNKKIIESTLHQFVLT</sequence>
<evidence type="ECO:0000256" key="5">
    <source>
        <dbReference type="ARBA" id="ARBA00022475"/>
    </source>
</evidence>
<evidence type="ECO:0000256" key="4">
    <source>
        <dbReference type="ARBA" id="ARBA00022461"/>
    </source>
</evidence>
<feature type="region of interest" description="Disordered" evidence="20">
    <location>
        <begin position="201"/>
        <end position="228"/>
    </location>
</feature>